<dbReference type="EMBL" id="FODV01000015">
    <property type="protein sequence ID" value="SEP12711.1"/>
    <property type="molecule type" value="Genomic_DNA"/>
</dbReference>
<evidence type="ECO:0000313" key="2">
    <source>
        <dbReference type="EMBL" id="SEP12711.1"/>
    </source>
</evidence>
<dbReference type="InterPro" id="IPR045397">
    <property type="entry name" value="TumE-like"/>
</dbReference>
<protein>
    <submittedName>
        <fullName evidence="2">Uncharacterized protein</fullName>
    </submittedName>
</protein>
<dbReference type="RefSeq" id="WP_089827031.1">
    <property type="nucleotide sequence ID" value="NZ_FODV01000015.1"/>
</dbReference>
<feature type="region of interest" description="Disordered" evidence="1">
    <location>
        <begin position="101"/>
        <end position="121"/>
    </location>
</feature>
<gene>
    <name evidence="2" type="ORF">SAMN04487948_11560</name>
</gene>
<dbReference type="AlphaFoldDB" id="A0A1H8VBL5"/>
<proteinExistence type="predicted"/>
<accession>A0A1H8VBL5</accession>
<dbReference type="OrthoDB" id="259945at2157"/>
<feature type="compositionally biased region" description="Basic and acidic residues" evidence="1">
    <location>
        <begin position="101"/>
        <end position="110"/>
    </location>
</feature>
<reference evidence="3" key="1">
    <citation type="submission" date="2016-10" db="EMBL/GenBank/DDBJ databases">
        <authorList>
            <person name="Varghese N."/>
            <person name="Submissions S."/>
        </authorList>
    </citation>
    <scope>NUCLEOTIDE SEQUENCE [LARGE SCALE GENOMIC DNA]</scope>
    <source>
        <strain evidence="3">CGMCC 1.10121</strain>
    </source>
</reference>
<evidence type="ECO:0000256" key="1">
    <source>
        <dbReference type="SAM" id="MobiDB-lite"/>
    </source>
</evidence>
<name>A0A1H8VBL5_9EURY</name>
<evidence type="ECO:0000313" key="3">
    <source>
        <dbReference type="Proteomes" id="UP000199126"/>
    </source>
</evidence>
<organism evidence="2 3">
    <name type="scientific">Halogranum amylolyticum</name>
    <dbReference type="NCBI Taxonomy" id="660520"/>
    <lineage>
        <taxon>Archaea</taxon>
        <taxon>Methanobacteriati</taxon>
        <taxon>Methanobacteriota</taxon>
        <taxon>Stenosarchaea group</taxon>
        <taxon>Halobacteria</taxon>
        <taxon>Halobacteriales</taxon>
        <taxon>Haloferacaceae</taxon>
    </lineage>
</organism>
<sequence length="160" mass="17796">MGETTTTDEPHALRGAIDRAALLTIRDVIEQTEPLATPTLDDYLNPSVLTVTLDDGLCSADAARLDVQWTTHGDYKFHYTDSDGMNVRWGKHPHNGDYIHVPELEHDHPPPDATSDPDDVEDSCIKQSVEVLVTRAVLRLWRVAYHAESYEPLNAASNPP</sequence>
<dbReference type="Proteomes" id="UP000199126">
    <property type="component" value="Unassembled WGS sequence"/>
</dbReference>
<keyword evidence="3" id="KW-1185">Reference proteome</keyword>
<dbReference type="Pfam" id="PF20126">
    <property type="entry name" value="TumE"/>
    <property type="match status" value="1"/>
</dbReference>